<dbReference type="Proteomes" id="UP000886520">
    <property type="component" value="Chromosome 12"/>
</dbReference>
<keyword evidence="2" id="KW-1185">Reference proteome</keyword>
<dbReference type="AlphaFoldDB" id="A0A9D4ZEA3"/>
<evidence type="ECO:0000313" key="2">
    <source>
        <dbReference type="Proteomes" id="UP000886520"/>
    </source>
</evidence>
<dbReference type="EMBL" id="JABFUD020000012">
    <property type="protein sequence ID" value="KAI5072159.1"/>
    <property type="molecule type" value="Genomic_DNA"/>
</dbReference>
<comment type="caution">
    <text evidence="1">The sequence shown here is derived from an EMBL/GenBank/DDBJ whole genome shotgun (WGS) entry which is preliminary data.</text>
</comment>
<sequence length="71" mass="8388">MRRAVSRIPHVIWRKWHRKININDQKRLEKISSAVKKNLGLRGLYILEGGNRERDAGAFRALTPYSFFDHV</sequence>
<reference evidence="1" key="1">
    <citation type="submission" date="2021-01" db="EMBL/GenBank/DDBJ databases">
        <title>Adiantum capillus-veneris genome.</title>
        <authorList>
            <person name="Fang Y."/>
            <person name="Liao Q."/>
        </authorList>
    </citation>
    <scope>NUCLEOTIDE SEQUENCE</scope>
    <source>
        <strain evidence="1">H3</strain>
        <tissue evidence="1">Leaf</tissue>
    </source>
</reference>
<gene>
    <name evidence="1" type="ORF">GOP47_0012265</name>
</gene>
<accession>A0A9D4ZEA3</accession>
<evidence type="ECO:0000313" key="1">
    <source>
        <dbReference type="EMBL" id="KAI5072159.1"/>
    </source>
</evidence>
<name>A0A9D4ZEA3_ADICA</name>
<proteinExistence type="predicted"/>
<protein>
    <submittedName>
        <fullName evidence="1">Uncharacterized protein</fullName>
    </submittedName>
</protein>
<organism evidence="1 2">
    <name type="scientific">Adiantum capillus-veneris</name>
    <name type="common">Maidenhair fern</name>
    <dbReference type="NCBI Taxonomy" id="13818"/>
    <lineage>
        <taxon>Eukaryota</taxon>
        <taxon>Viridiplantae</taxon>
        <taxon>Streptophyta</taxon>
        <taxon>Embryophyta</taxon>
        <taxon>Tracheophyta</taxon>
        <taxon>Polypodiopsida</taxon>
        <taxon>Polypodiidae</taxon>
        <taxon>Polypodiales</taxon>
        <taxon>Pteridineae</taxon>
        <taxon>Pteridaceae</taxon>
        <taxon>Vittarioideae</taxon>
        <taxon>Adiantum</taxon>
    </lineage>
</organism>